<dbReference type="GO" id="GO:0000287">
    <property type="term" value="F:magnesium ion binding"/>
    <property type="evidence" value="ECO:0007669"/>
    <property type="project" value="UniProtKB-UniRule"/>
</dbReference>
<evidence type="ECO:0000256" key="7">
    <source>
        <dbReference type="HAMAP-Rule" id="MF_00020"/>
    </source>
</evidence>
<dbReference type="PRINTS" id="PR00471">
    <property type="entry name" value="ACETATEKNASE"/>
</dbReference>
<dbReference type="AlphaFoldDB" id="A0A0H3J525"/>
<feature type="site" description="Transition state stabilizer" evidence="7">
    <location>
        <position position="179"/>
    </location>
</feature>
<dbReference type="UniPathway" id="UPA00340">
    <property type="reaction ID" value="UER00458"/>
</dbReference>
<dbReference type="NCBIfam" id="TIGR00016">
    <property type="entry name" value="ackA"/>
    <property type="match status" value="1"/>
</dbReference>
<evidence type="ECO:0000313" key="11">
    <source>
        <dbReference type="Proteomes" id="UP000028042"/>
    </source>
</evidence>
<keyword evidence="7" id="KW-0479">Metal-binding</keyword>
<dbReference type="GO" id="GO:0006083">
    <property type="term" value="P:acetate metabolic process"/>
    <property type="evidence" value="ECO:0007669"/>
    <property type="project" value="TreeGrafter"/>
</dbReference>
<keyword evidence="5 7" id="KW-0418">Kinase</keyword>
<dbReference type="Proteomes" id="UP000030905">
    <property type="component" value="Chromosome"/>
</dbReference>
<dbReference type="EC" id="2.7.2.1" evidence="7"/>
<reference evidence="9 12" key="1">
    <citation type="journal article" date="2015" name="Genome Announc.">
        <title>Complete Genome Sequence of the Nitrogen-Fixing and Solvent-Producing Clostridium pasteurianum DSM 525.</title>
        <authorList>
            <person name="Poehlein A."/>
            <person name="Grosse-Honebrink A."/>
            <person name="Zhang Y."/>
            <person name="Minton N.P."/>
            <person name="Daniel R."/>
        </authorList>
    </citation>
    <scope>NUCLEOTIDE SEQUENCE [LARGE SCALE GENOMIC DNA]</scope>
    <source>
        <strain evidence="9">DSM 525</strain>
        <strain evidence="12">DSM 525 / ATCC 6013</strain>
    </source>
</reference>
<dbReference type="KEGG" id="cpat:CLPA_c20820"/>
<dbReference type="RefSeq" id="WP_003442135.1">
    <property type="nucleotide sequence ID" value="NZ_ANZB01000002.1"/>
</dbReference>
<evidence type="ECO:0000313" key="10">
    <source>
        <dbReference type="EMBL" id="KRU11850.1"/>
    </source>
</evidence>
<dbReference type="InterPro" id="IPR023865">
    <property type="entry name" value="Aliphatic_acid_kinase_CS"/>
</dbReference>
<feature type="binding site" evidence="7">
    <location>
        <position position="14"/>
    </location>
    <ligand>
        <name>ATP</name>
        <dbReference type="ChEBI" id="CHEBI:30616"/>
    </ligand>
</feature>
<dbReference type="HAMAP" id="MF_00020">
    <property type="entry name" value="Acetate_kinase"/>
    <property type="match status" value="1"/>
</dbReference>
<feature type="binding site" evidence="7">
    <location>
        <position position="7"/>
    </location>
    <ligand>
        <name>Mg(2+)</name>
        <dbReference type="ChEBI" id="CHEBI:18420"/>
    </ligand>
</feature>
<dbReference type="CDD" id="cd24010">
    <property type="entry name" value="ASKHA_NBD_AcK_PK"/>
    <property type="match status" value="1"/>
</dbReference>
<feature type="binding site" evidence="7">
    <location>
        <begin position="207"/>
        <end position="211"/>
    </location>
    <ligand>
        <name>ATP</name>
        <dbReference type="ChEBI" id="CHEBI:30616"/>
    </ligand>
</feature>
<evidence type="ECO:0000313" key="12">
    <source>
        <dbReference type="Proteomes" id="UP000030905"/>
    </source>
</evidence>
<keyword evidence="7" id="KW-0460">Magnesium</keyword>
<dbReference type="GO" id="GO:0005524">
    <property type="term" value="F:ATP binding"/>
    <property type="evidence" value="ECO:0007669"/>
    <property type="project" value="UniProtKB-KW"/>
</dbReference>
<dbReference type="PANTHER" id="PTHR21060:SF15">
    <property type="entry name" value="ACETATE KINASE-RELATED"/>
    <property type="match status" value="1"/>
</dbReference>
<evidence type="ECO:0000256" key="2">
    <source>
        <dbReference type="ARBA" id="ARBA00022490"/>
    </source>
</evidence>
<organism evidence="9 12">
    <name type="scientific">Clostridium pasteurianum DSM 525 = ATCC 6013</name>
    <dbReference type="NCBI Taxonomy" id="1262449"/>
    <lineage>
        <taxon>Bacteria</taxon>
        <taxon>Bacillati</taxon>
        <taxon>Bacillota</taxon>
        <taxon>Clostridia</taxon>
        <taxon>Eubacteriales</taxon>
        <taxon>Clostridiaceae</taxon>
        <taxon>Clostridium</taxon>
    </lineage>
</organism>
<proteinExistence type="inferred from homology"/>
<dbReference type="GO" id="GO:0008776">
    <property type="term" value="F:acetate kinase activity"/>
    <property type="evidence" value="ECO:0007669"/>
    <property type="project" value="UniProtKB-UniRule"/>
</dbReference>
<dbReference type="PROSITE" id="PS01076">
    <property type="entry name" value="ACETATE_KINASE_2"/>
    <property type="match status" value="1"/>
</dbReference>
<dbReference type="PATRIC" id="fig|1262449.3.peg.914"/>
<comment type="catalytic activity">
    <reaction evidence="7">
        <text>acetate + ATP = acetyl phosphate + ADP</text>
        <dbReference type="Rhea" id="RHEA:11352"/>
        <dbReference type="ChEBI" id="CHEBI:22191"/>
        <dbReference type="ChEBI" id="CHEBI:30089"/>
        <dbReference type="ChEBI" id="CHEBI:30616"/>
        <dbReference type="ChEBI" id="CHEBI:456216"/>
        <dbReference type="EC" id="2.7.2.1"/>
    </reaction>
</comment>
<keyword evidence="12" id="KW-1185">Reference proteome</keyword>
<dbReference type="PANTHER" id="PTHR21060">
    <property type="entry name" value="ACETATE KINASE"/>
    <property type="match status" value="1"/>
</dbReference>
<dbReference type="Proteomes" id="UP000028042">
    <property type="component" value="Unassembled WGS sequence"/>
</dbReference>
<keyword evidence="6 7" id="KW-0067">ATP-binding</keyword>
<dbReference type="KEGG" id="cpae:CPAST_c20820"/>
<dbReference type="SUPFAM" id="SSF53067">
    <property type="entry name" value="Actin-like ATPase domain"/>
    <property type="match status" value="2"/>
</dbReference>
<dbReference type="Pfam" id="PF00871">
    <property type="entry name" value="Acetate_kinase"/>
    <property type="match status" value="1"/>
</dbReference>
<evidence type="ECO:0000256" key="8">
    <source>
        <dbReference type="RuleBase" id="RU003835"/>
    </source>
</evidence>
<reference evidence="10" key="2">
    <citation type="submission" date="2015-10" db="EMBL/GenBank/DDBJ databases">
        <title>Improved Draft Genome Sequence of Clostridium pasteurianum Strain ATCC 6013 (DSM 525) Using a Hybrid Next-Generation Sequencing Approach.</title>
        <authorList>
            <person name="Pyne M.E."/>
            <person name="Utturkar S.M."/>
            <person name="Brown S.D."/>
            <person name="Moo-Young M."/>
            <person name="Chung D.A."/>
            <person name="Chou P.C."/>
        </authorList>
    </citation>
    <scope>NUCLEOTIDE SEQUENCE</scope>
    <source>
        <strain evidence="10">ATCC 6013</strain>
    </source>
</reference>
<dbReference type="eggNOG" id="COG0282">
    <property type="taxonomic scope" value="Bacteria"/>
</dbReference>
<dbReference type="InterPro" id="IPR000890">
    <property type="entry name" value="Aliphatic_acid_kin_short-chain"/>
</dbReference>
<evidence type="ECO:0000256" key="6">
    <source>
        <dbReference type="ARBA" id="ARBA00022840"/>
    </source>
</evidence>
<feature type="binding site" evidence="7">
    <location>
        <position position="90"/>
    </location>
    <ligand>
        <name>substrate</name>
    </ligand>
</feature>
<feature type="binding site" evidence="7">
    <location>
        <position position="385"/>
    </location>
    <ligand>
        <name>Mg(2+)</name>
        <dbReference type="ChEBI" id="CHEBI:18420"/>
    </ligand>
</feature>
<feature type="active site" description="Proton donor/acceptor" evidence="7">
    <location>
        <position position="147"/>
    </location>
</feature>
<comment type="pathway">
    <text evidence="7">Metabolic intermediate biosynthesis; acetyl-CoA biosynthesis; acetyl-CoA from acetate: step 1/2.</text>
</comment>
<keyword evidence="2 7" id="KW-0963">Cytoplasm</keyword>
<feature type="binding site" evidence="7">
    <location>
        <begin position="331"/>
        <end position="335"/>
    </location>
    <ligand>
        <name>ATP</name>
        <dbReference type="ChEBI" id="CHEBI:30616"/>
    </ligand>
</feature>
<comment type="subunit">
    <text evidence="7">Homodimer.</text>
</comment>
<comment type="function">
    <text evidence="7">Catalyzes the formation of acetyl phosphate from acetate and ATP. Can also catalyze the reverse reaction.</text>
</comment>
<dbReference type="InterPro" id="IPR043129">
    <property type="entry name" value="ATPase_NBD"/>
</dbReference>
<evidence type="ECO:0000256" key="4">
    <source>
        <dbReference type="ARBA" id="ARBA00022741"/>
    </source>
</evidence>
<dbReference type="GeneID" id="93074231"/>
<protein>
    <recommendedName>
        <fullName evidence="7">Acetate kinase</fullName>
        <ecNumber evidence="7">2.7.2.1</ecNumber>
    </recommendedName>
    <alternativeName>
        <fullName evidence="7">Acetokinase</fullName>
    </alternativeName>
</protein>
<name>A0A0H3J525_CLOPA</name>
<feature type="binding site" evidence="7">
    <location>
        <begin position="282"/>
        <end position="284"/>
    </location>
    <ligand>
        <name>ATP</name>
        <dbReference type="ChEBI" id="CHEBI:30616"/>
    </ligand>
</feature>
<dbReference type="PROSITE" id="PS01075">
    <property type="entry name" value="ACETATE_KINASE_1"/>
    <property type="match status" value="1"/>
</dbReference>
<dbReference type="EMBL" id="JPGY02000001">
    <property type="protein sequence ID" value="KRU11850.1"/>
    <property type="molecule type" value="Genomic_DNA"/>
</dbReference>
<reference evidence="10 11" key="3">
    <citation type="journal article" name="Genome Announc.">
        <title>Improved Draft Genome Sequence of Clostridium pasteurianum Strain ATCC 6013 (DSM 525) Using a Hybrid Next-Generation Sequencing Approach.</title>
        <authorList>
            <person name="Pyne M.E."/>
            <person name="Utturkar S."/>
            <person name="Brown S.D."/>
            <person name="Moo-Young M."/>
            <person name="Chung D.A."/>
            <person name="Chou C.P."/>
        </authorList>
    </citation>
    <scope>NUCLEOTIDE SEQUENCE [LARGE SCALE GENOMIC DNA]</scope>
    <source>
        <strain evidence="10 11">ATCC 6013</strain>
    </source>
</reference>
<dbReference type="GO" id="GO:0005737">
    <property type="term" value="C:cytoplasm"/>
    <property type="evidence" value="ECO:0007669"/>
    <property type="project" value="UniProtKB-SubCell"/>
</dbReference>
<evidence type="ECO:0000313" key="9">
    <source>
        <dbReference type="EMBL" id="AJA52140.1"/>
    </source>
</evidence>
<dbReference type="EMBL" id="CP009268">
    <property type="protein sequence ID" value="AJA52140.1"/>
    <property type="molecule type" value="Genomic_DNA"/>
</dbReference>
<comment type="cofactor">
    <cofactor evidence="7">
        <name>Mg(2+)</name>
        <dbReference type="ChEBI" id="CHEBI:18420"/>
    </cofactor>
    <cofactor evidence="7">
        <name>Mn(2+)</name>
        <dbReference type="ChEBI" id="CHEBI:29035"/>
    </cofactor>
    <text evidence="7">Mg(2+). Can also accept Mn(2+).</text>
</comment>
<accession>A0A0H3J525</accession>
<evidence type="ECO:0000256" key="3">
    <source>
        <dbReference type="ARBA" id="ARBA00022679"/>
    </source>
</evidence>
<dbReference type="PIRSF" id="PIRSF000722">
    <property type="entry name" value="Acetate_prop_kin"/>
    <property type="match status" value="1"/>
</dbReference>
<comment type="subcellular location">
    <subcellularLocation>
        <location evidence="7">Cytoplasm</location>
    </subcellularLocation>
</comment>
<keyword evidence="4 7" id="KW-0547">Nucleotide-binding</keyword>
<dbReference type="InterPro" id="IPR004372">
    <property type="entry name" value="Ac/propionate_kinase"/>
</dbReference>
<comment type="similarity">
    <text evidence="1 7 8">Belongs to the acetokinase family.</text>
</comment>
<evidence type="ECO:0000256" key="5">
    <source>
        <dbReference type="ARBA" id="ARBA00022777"/>
    </source>
</evidence>
<dbReference type="GO" id="GO:0006085">
    <property type="term" value="P:acetyl-CoA biosynthetic process"/>
    <property type="evidence" value="ECO:0007669"/>
    <property type="project" value="UniProtKB-UniRule"/>
</dbReference>
<gene>
    <name evidence="7 9" type="primary">ackA</name>
    <name evidence="9" type="ORF">CLPA_c20820</name>
    <name evidence="10" type="ORF">CP6013_01097</name>
</gene>
<evidence type="ECO:0000256" key="1">
    <source>
        <dbReference type="ARBA" id="ARBA00008748"/>
    </source>
</evidence>
<keyword evidence="3 7" id="KW-0808">Transferase</keyword>
<dbReference type="Gene3D" id="3.30.420.40">
    <property type="match status" value="2"/>
</dbReference>
<feature type="site" description="Transition state stabilizer" evidence="7">
    <location>
        <position position="240"/>
    </location>
</feature>
<sequence>MKVLVINCGSSSLKYQLIDMSGENVLAKGLVERIAIEGSILTQKVNGEKYVVEQPMKDHKEAIKLVLDALVDSTHGVIKDMSEISAVGHRVVHGGEKYADSVLIDENVMESIKECVKLAPLHNTPNIIGINACKDLMPNTPMVAVFDTAFHQTLPDYAYMYPLPYDLYTKHGIRKYGFHGTSHKYVSKATAEFLNKDISSLKIITCHLGNGASVAAISSGKCVDTSMGFTPLAGVAMGTRSGDIDPAIVTFLVKELNLSADEVNNLLNKQSGIYGIYGKSSDMRDIKKAGLQEHDERATLALNIFHYKVKQFIGSYAAAMNGVDAVVFTGGIGENSPENREGICENMDFLGIKIDKKKNAETIGDDEDISAADSKVKVLVIPTNEELMIARDTKDIVNKLN</sequence>